<protein>
    <submittedName>
        <fullName evidence="1">Uncharacterized protein</fullName>
    </submittedName>
</protein>
<dbReference type="EMBL" id="NIRI02000005">
    <property type="protein sequence ID" value="KAG5455104.1"/>
    <property type="molecule type" value="Genomic_DNA"/>
</dbReference>
<dbReference type="Proteomes" id="UP000286415">
    <property type="component" value="Unassembled WGS sequence"/>
</dbReference>
<evidence type="ECO:0000313" key="1">
    <source>
        <dbReference type="EMBL" id="KAG5455104.1"/>
    </source>
</evidence>
<accession>A0A3R7FU43</accession>
<gene>
    <name evidence="1" type="ORF">CSKR_107362</name>
</gene>
<reference evidence="1 2" key="2">
    <citation type="journal article" date="2021" name="Genomics">
        <title>High-quality reference genome for Clonorchis sinensis.</title>
        <authorList>
            <person name="Young N.D."/>
            <person name="Stroehlein A.J."/>
            <person name="Kinkar L."/>
            <person name="Wang T."/>
            <person name="Sohn W.M."/>
            <person name="Chang B.C.H."/>
            <person name="Kaur P."/>
            <person name="Weisz D."/>
            <person name="Dudchenko O."/>
            <person name="Aiden E.L."/>
            <person name="Korhonen P.K."/>
            <person name="Gasser R.B."/>
        </authorList>
    </citation>
    <scope>NUCLEOTIDE SEQUENCE [LARGE SCALE GENOMIC DNA]</scope>
    <source>
        <strain evidence="1">Cs-k2</strain>
    </source>
</reference>
<keyword evidence="2" id="KW-1185">Reference proteome</keyword>
<name>A0A3R7FU43_CLOSI</name>
<organism evidence="1 2">
    <name type="scientific">Clonorchis sinensis</name>
    <name type="common">Chinese liver fluke</name>
    <dbReference type="NCBI Taxonomy" id="79923"/>
    <lineage>
        <taxon>Eukaryota</taxon>
        <taxon>Metazoa</taxon>
        <taxon>Spiralia</taxon>
        <taxon>Lophotrochozoa</taxon>
        <taxon>Platyhelminthes</taxon>
        <taxon>Trematoda</taxon>
        <taxon>Digenea</taxon>
        <taxon>Opisthorchiida</taxon>
        <taxon>Opisthorchiata</taxon>
        <taxon>Opisthorchiidae</taxon>
        <taxon>Clonorchis</taxon>
    </lineage>
</organism>
<dbReference type="OrthoDB" id="10051416at2759"/>
<sequence length="226" mass="25007">MLLTQLLSRGCNCSGPTGLRILSVQRRRRKPCSGWARWLQYLEREFTDRRVRGWNPTSASRFPLSKLGQLVSMSALVLPSGGVAAIAYRHRKCAAAERFFRASNEAADGFSGAVSRSKVFKSISRSGPVHRICALVSRIWFVSYPPGWANLNLVGHFAAAAKDESWDPGRASANAVTNQYCPAFAERARSCTMMPVELFLYSGVVVTSLPFLWPDSVMRCSNLPSE</sequence>
<reference evidence="1 2" key="1">
    <citation type="journal article" date="2018" name="Biotechnol. Adv.">
        <title>Improved genomic resources and new bioinformatic workflow for the carcinogenic parasite Clonorchis sinensis: Biotechnological implications.</title>
        <authorList>
            <person name="Wang D."/>
            <person name="Korhonen P.K."/>
            <person name="Gasser R.B."/>
            <person name="Young N.D."/>
        </authorList>
    </citation>
    <scope>NUCLEOTIDE SEQUENCE [LARGE SCALE GENOMIC DNA]</scope>
    <source>
        <strain evidence="1">Cs-k2</strain>
    </source>
</reference>
<comment type="caution">
    <text evidence="1">The sequence shown here is derived from an EMBL/GenBank/DDBJ whole genome shotgun (WGS) entry which is preliminary data.</text>
</comment>
<dbReference type="AlphaFoldDB" id="A0A3R7FU43"/>
<proteinExistence type="predicted"/>
<dbReference type="InParanoid" id="A0A3R7FU43"/>
<evidence type="ECO:0000313" key="2">
    <source>
        <dbReference type="Proteomes" id="UP000286415"/>
    </source>
</evidence>